<evidence type="ECO:0000259" key="3">
    <source>
        <dbReference type="Pfam" id="PF03061"/>
    </source>
</evidence>
<keyword evidence="5" id="KW-1185">Reference proteome</keyword>
<keyword evidence="2" id="KW-0378">Hydrolase</keyword>
<dbReference type="InterPro" id="IPR029069">
    <property type="entry name" value="HotDog_dom_sf"/>
</dbReference>
<dbReference type="AlphaFoldDB" id="A0A7T2LLA8"/>
<dbReference type="Proteomes" id="UP000594873">
    <property type="component" value="Chromosome"/>
</dbReference>
<comment type="similarity">
    <text evidence="1">Belongs to the thioesterase PaaI family.</text>
</comment>
<dbReference type="KEGG" id="sflv:IC614_07290"/>
<dbReference type="Gene3D" id="3.10.129.10">
    <property type="entry name" value="Hotdog Thioesterase"/>
    <property type="match status" value="1"/>
</dbReference>
<protein>
    <submittedName>
        <fullName evidence="4">PaaI family thioesterase</fullName>
    </submittedName>
</protein>
<feature type="domain" description="Thioesterase" evidence="3">
    <location>
        <begin position="67"/>
        <end position="144"/>
    </location>
</feature>
<sequence>MGATRYGVATPEEAAGMSGLEMIEALAAGKLPAPPIAQPMRMAVTEVEKGRVVFTGTPDETLLNPLGGVHGGFALTLIDSATGCAVHTMLDAGVGYATVETKANFTRPIRADCGTVFCEGRVVSMGRQIATAEAYLRDGEGRVLAHGTSTLIILSGR</sequence>
<evidence type="ECO:0000256" key="1">
    <source>
        <dbReference type="ARBA" id="ARBA00008324"/>
    </source>
</evidence>
<dbReference type="NCBIfam" id="TIGR00369">
    <property type="entry name" value="unchar_dom_1"/>
    <property type="match status" value="1"/>
</dbReference>
<organism evidence="4 5">
    <name type="scientific">Allosphingosinicella flava</name>
    <dbReference type="NCBI Taxonomy" id="2771430"/>
    <lineage>
        <taxon>Bacteria</taxon>
        <taxon>Pseudomonadati</taxon>
        <taxon>Pseudomonadota</taxon>
        <taxon>Alphaproteobacteria</taxon>
        <taxon>Sphingomonadales</taxon>
        <taxon>Sphingomonadaceae</taxon>
        <taxon>Allosphingosinicella</taxon>
    </lineage>
</organism>
<dbReference type="InterPro" id="IPR039298">
    <property type="entry name" value="ACOT13"/>
</dbReference>
<evidence type="ECO:0000256" key="2">
    <source>
        <dbReference type="ARBA" id="ARBA00022801"/>
    </source>
</evidence>
<gene>
    <name evidence="4" type="ORF">IC614_07290</name>
</gene>
<dbReference type="InterPro" id="IPR003736">
    <property type="entry name" value="PAAI_dom"/>
</dbReference>
<dbReference type="EMBL" id="CP065592">
    <property type="protein sequence ID" value="QPQ54173.1"/>
    <property type="molecule type" value="Genomic_DNA"/>
</dbReference>
<evidence type="ECO:0000313" key="4">
    <source>
        <dbReference type="EMBL" id="QPQ54173.1"/>
    </source>
</evidence>
<evidence type="ECO:0000313" key="5">
    <source>
        <dbReference type="Proteomes" id="UP000594873"/>
    </source>
</evidence>
<dbReference type="GO" id="GO:0047617">
    <property type="term" value="F:fatty acyl-CoA hydrolase activity"/>
    <property type="evidence" value="ECO:0007669"/>
    <property type="project" value="InterPro"/>
</dbReference>
<proteinExistence type="inferred from homology"/>
<dbReference type="PANTHER" id="PTHR21660">
    <property type="entry name" value="THIOESTERASE SUPERFAMILY MEMBER-RELATED"/>
    <property type="match status" value="1"/>
</dbReference>
<dbReference type="CDD" id="cd03443">
    <property type="entry name" value="PaaI_thioesterase"/>
    <property type="match status" value="1"/>
</dbReference>
<accession>A0A7T2LLA8</accession>
<dbReference type="RefSeq" id="WP_200970701.1">
    <property type="nucleotide sequence ID" value="NZ_CP065592.1"/>
</dbReference>
<reference evidence="4 5" key="1">
    <citation type="submission" date="2020-11" db="EMBL/GenBank/DDBJ databases">
        <title>Genome seq and assembly of Sphingosinicella sp.</title>
        <authorList>
            <person name="Chhetri G."/>
        </authorList>
    </citation>
    <scope>NUCLEOTIDE SEQUENCE [LARGE SCALE GENOMIC DNA]</scope>
    <source>
        <strain evidence="4 5">UDD2</strain>
    </source>
</reference>
<dbReference type="Pfam" id="PF03061">
    <property type="entry name" value="4HBT"/>
    <property type="match status" value="1"/>
</dbReference>
<dbReference type="InterPro" id="IPR006683">
    <property type="entry name" value="Thioestr_dom"/>
</dbReference>
<dbReference type="PANTHER" id="PTHR21660:SF1">
    <property type="entry name" value="ACYL-COENZYME A THIOESTERASE 13"/>
    <property type="match status" value="1"/>
</dbReference>
<name>A0A7T2LLA8_9SPHN</name>
<dbReference type="SUPFAM" id="SSF54637">
    <property type="entry name" value="Thioesterase/thiol ester dehydrase-isomerase"/>
    <property type="match status" value="1"/>
</dbReference>